<dbReference type="EMBL" id="JAMWBK010000010">
    <property type="protein sequence ID" value="KAJ8901981.1"/>
    <property type="molecule type" value="Genomic_DNA"/>
</dbReference>
<feature type="transmembrane region" description="Helical" evidence="5">
    <location>
        <begin position="173"/>
        <end position="192"/>
    </location>
</feature>
<evidence type="ECO:0000256" key="5">
    <source>
        <dbReference type="SAM" id="Phobius"/>
    </source>
</evidence>
<dbReference type="Pfam" id="PF04172">
    <property type="entry name" value="LrgB"/>
    <property type="match status" value="1"/>
</dbReference>
<dbReference type="GO" id="GO:0016020">
    <property type="term" value="C:membrane"/>
    <property type="evidence" value="ECO:0007669"/>
    <property type="project" value="UniProtKB-SubCell"/>
</dbReference>
<dbReference type="PANTHER" id="PTHR30249:SF0">
    <property type="entry name" value="PLASTIDAL GLYCOLATE_GLYCERATE TRANSLOCATOR 1, CHLOROPLASTIC"/>
    <property type="match status" value="1"/>
</dbReference>
<dbReference type="Proteomes" id="UP001157974">
    <property type="component" value="Unassembled WGS sequence"/>
</dbReference>
<evidence type="ECO:0008006" key="8">
    <source>
        <dbReference type="Google" id="ProtNLM"/>
    </source>
</evidence>
<feature type="transmembrane region" description="Helical" evidence="5">
    <location>
        <begin position="310"/>
        <end position="332"/>
    </location>
</feature>
<feature type="transmembrane region" description="Helical" evidence="5">
    <location>
        <begin position="396"/>
        <end position="419"/>
    </location>
</feature>
<evidence type="ECO:0000256" key="1">
    <source>
        <dbReference type="ARBA" id="ARBA00004141"/>
    </source>
</evidence>
<reference evidence="6 7" key="1">
    <citation type="journal article" date="2023" name="Nat. Commun.">
        <title>Origin of minicircular mitochondrial genomes in red algae.</title>
        <authorList>
            <person name="Lee Y."/>
            <person name="Cho C.H."/>
            <person name="Lee Y.M."/>
            <person name="Park S.I."/>
            <person name="Yang J.H."/>
            <person name="West J.A."/>
            <person name="Bhattacharya D."/>
            <person name="Yoon H.S."/>
        </authorList>
    </citation>
    <scope>NUCLEOTIDE SEQUENCE [LARGE SCALE GENOMIC DNA]</scope>
    <source>
        <strain evidence="6 7">CCMP1338</strain>
        <tissue evidence="6">Whole cell</tissue>
    </source>
</reference>
<keyword evidence="7" id="KW-1185">Reference proteome</keyword>
<feature type="transmembrane region" description="Helical" evidence="5">
    <location>
        <begin position="275"/>
        <end position="304"/>
    </location>
</feature>
<name>A0AAV8UKI5_9RHOD</name>
<comment type="subcellular location">
    <subcellularLocation>
        <location evidence="1">Membrane</location>
        <topology evidence="1">Multi-pass membrane protein</topology>
    </subcellularLocation>
</comment>
<gene>
    <name evidence="6" type="ORF">NDN08_004182</name>
</gene>
<organism evidence="6 7">
    <name type="scientific">Rhodosorus marinus</name>
    <dbReference type="NCBI Taxonomy" id="101924"/>
    <lineage>
        <taxon>Eukaryota</taxon>
        <taxon>Rhodophyta</taxon>
        <taxon>Stylonematophyceae</taxon>
        <taxon>Stylonematales</taxon>
        <taxon>Stylonemataceae</taxon>
        <taxon>Rhodosorus</taxon>
    </lineage>
</organism>
<evidence type="ECO:0000256" key="4">
    <source>
        <dbReference type="ARBA" id="ARBA00023136"/>
    </source>
</evidence>
<feature type="transmembrane region" description="Helical" evidence="5">
    <location>
        <begin position="103"/>
        <end position="121"/>
    </location>
</feature>
<dbReference type="InterPro" id="IPR007300">
    <property type="entry name" value="CidB/LrgB"/>
</dbReference>
<keyword evidence="3 5" id="KW-1133">Transmembrane helix</keyword>
<evidence type="ECO:0000256" key="3">
    <source>
        <dbReference type="ARBA" id="ARBA00022989"/>
    </source>
</evidence>
<feature type="transmembrane region" description="Helical" evidence="5">
    <location>
        <begin position="142"/>
        <end position="161"/>
    </location>
</feature>
<dbReference type="PANTHER" id="PTHR30249">
    <property type="entry name" value="PUTATIVE SEROTONIN TRANSPORTER"/>
    <property type="match status" value="1"/>
</dbReference>
<proteinExistence type="predicted"/>
<keyword evidence="4 5" id="KW-0472">Membrane</keyword>
<keyword evidence="2 5" id="KW-0812">Transmembrane</keyword>
<feature type="transmembrane region" description="Helical" evidence="5">
    <location>
        <begin position="244"/>
        <end position="263"/>
    </location>
</feature>
<evidence type="ECO:0000313" key="7">
    <source>
        <dbReference type="Proteomes" id="UP001157974"/>
    </source>
</evidence>
<protein>
    <recommendedName>
        <fullName evidence="8">Plastidal glycolate/glycerate translocator 1, chloroplastic</fullName>
    </recommendedName>
</protein>
<evidence type="ECO:0000256" key="2">
    <source>
        <dbReference type="ARBA" id="ARBA00022692"/>
    </source>
</evidence>
<feature type="transmembrane region" description="Helical" evidence="5">
    <location>
        <begin position="457"/>
        <end position="476"/>
    </location>
</feature>
<comment type="caution">
    <text evidence="6">The sequence shown here is derived from an EMBL/GenBank/DDBJ whole genome shotgun (WGS) entry which is preliminary data.</text>
</comment>
<sequence length="538" mass="56774">MEGCFVAGGAFVQRSRRLSVDGLRGREWRSGGSRGSSLRSNPVRCATESQLLQKQEVVTTEVVEDTAPPPAVQPSKRQVLLSLALLIATDKALIVLFRTLNIQFPASLFGMLAMFGTLLVLDVFKPEASTKVAGAYQPGVNFLAKWLAVCFAPSLVVLPLAPMPASADLLRTVGVLVLGWAMSLLSAAYVAIGLQKLSVSEDEDAPTPAAPIVMPPYRKLAKILGASTAGTFLLSLASSSFTPFVAAYTLSATLLGFCLGNLLSKDVKKIIHPLITCTLTALSAIFVLAQASGVATAGLLAGYITRAHSIAQVGGGDLLLSLLGPAVVSFAFQMYSRKKIMKQRSLEVIGASFFASVFGLFGTAFLARLFNASAYVRKFLIPRQLTAPLAIRAAEALSADIGLCLSVVVLTGLIGANFGRLLLDMFKIRDPAARGIATGASAHGLGTAAIAAEPDAFPFAAITMALVGLISSLLILTPPSNLSKLRNTADPHEDLVEAEAFERKDIMDTAEPVKSFQILALHIITITIKSHCLSKGHL</sequence>
<feature type="transmembrane region" description="Helical" evidence="5">
    <location>
        <begin position="431"/>
        <end position="451"/>
    </location>
</feature>
<evidence type="ECO:0000313" key="6">
    <source>
        <dbReference type="EMBL" id="KAJ8901981.1"/>
    </source>
</evidence>
<accession>A0AAV8UKI5</accession>
<feature type="transmembrane region" description="Helical" evidence="5">
    <location>
        <begin position="353"/>
        <end position="376"/>
    </location>
</feature>
<dbReference type="AlphaFoldDB" id="A0AAV8UKI5"/>